<dbReference type="AlphaFoldDB" id="A0A1F6WPD8"/>
<protein>
    <submittedName>
        <fullName evidence="1">Uncharacterized protein</fullName>
    </submittedName>
</protein>
<name>A0A1F6WPD8_9BACT</name>
<organism evidence="1 2">
    <name type="scientific">Candidatus Nomurabacteria bacterium RIFCSPLOWO2_01_FULL_33_17</name>
    <dbReference type="NCBI Taxonomy" id="1801764"/>
    <lineage>
        <taxon>Bacteria</taxon>
        <taxon>Candidatus Nomuraibacteriota</taxon>
    </lineage>
</organism>
<accession>A0A1F6WPD8</accession>
<proteinExistence type="predicted"/>
<reference evidence="1 2" key="1">
    <citation type="journal article" date="2016" name="Nat. Commun.">
        <title>Thousands of microbial genomes shed light on interconnected biogeochemical processes in an aquifer system.</title>
        <authorList>
            <person name="Anantharaman K."/>
            <person name="Brown C.T."/>
            <person name="Hug L.A."/>
            <person name="Sharon I."/>
            <person name="Castelle C.J."/>
            <person name="Probst A.J."/>
            <person name="Thomas B.C."/>
            <person name="Singh A."/>
            <person name="Wilkins M.J."/>
            <person name="Karaoz U."/>
            <person name="Brodie E.L."/>
            <person name="Williams K.H."/>
            <person name="Hubbard S.S."/>
            <person name="Banfield J.F."/>
        </authorList>
    </citation>
    <scope>NUCLEOTIDE SEQUENCE [LARGE SCALE GENOMIC DNA]</scope>
</reference>
<gene>
    <name evidence="1" type="ORF">A2903_02605</name>
</gene>
<evidence type="ECO:0000313" key="1">
    <source>
        <dbReference type="EMBL" id="OGI83585.1"/>
    </source>
</evidence>
<evidence type="ECO:0000313" key="2">
    <source>
        <dbReference type="Proteomes" id="UP000178184"/>
    </source>
</evidence>
<sequence>MQTQIQQTKIVDSLSESLKSEQEAKKISIVVEYDEATELFHLVKKPFKNGEEKVLCLSSNLGDKMAVEAAYVALSKSTKWAVISSVDRFFWEDNDGKYDVFLFWGESIADTKMSGKAGNNPIWMDYYSILNSENVTELSKKCIQTVWFKCMQKSNLN</sequence>
<dbReference type="EMBL" id="MFUO01000025">
    <property type="protein sequence ID" value="OGI83585.1"/>
    <property type="molecule type" value="Genomic_DNA"/>
</dbReference>
<dbReference type="Proteomes" id="UP000178184">
    <property type="component" value="Unassembled WGS sequence"/>
</dbReference>
<comment type="caution">
    <text evidence="1">The sequence shown here is derived from an EMBL/GenBank/DDBJ whole genome shotgun (WGS) entry which is preliminary data.</text>
</comment>